<protein>
    <recommendedName>
        <fullName evidence="4">2TM domain-containing protein</fullName>
    </recommendedName>
</protein>
<sequence length="66" mass="7696">MSRWLRSWKASALFAAVFLAIGVSWLAVGLYDGESWFLYLWFGLAALHGYFAWRDYRHEHGSAARR</sequence>
<dbReference type="AlphaFoldDB" id="A0A7Y9J3Z4"/>
<name>A0A7Y9J3Z4_9PSEU</name>
<gene>
    <name evidence="2" type="ORF">BJ983_000458</name>
</gene>
<dbReference type="EMBL" id="JACCBN010000001">
    <property type="protein sequence ID" value="NYD34356.1"/>
    <property type="molecule type" value="Genomic_DNA"/>
</dbReference>
<keyword evidence="3" id="KW-1185">Reference proteome</keyword>
<feature type="transmembrane region" description="Helical" evidence="1">
    <location>
        <begin position="36"/>
        <end position="53"/>
    </location>
</feature>
<evidence type="ECO:0000313" key="3">
    <source>
        <dbReference type="Proteomes" id="UP000535890"/>
    </source>
</evidence>
<keyword evidence="1" id="KW-1133">Transmembrane helix</keyword>
<comment type="caution">
    <text evidence="2">The sequence shown here is derived from an EMBL/GenBank/DDBJ whole genome shotgun (WGS) entry which is preliminary data.</text>
</comment>
<evidence type="ECO:0000256" key="1">
    <source>
        <dbReference type="SAM" id="Phobius"/>
    </source>
</evidence>
<proteinExistence type="predicted"/>
<organism evidence="2 3">
    <name type="scientific">Actinomycetospora corticicola</name>
    <dbReference type="NCBI Taxonomy" id="663602"/>
    <lineage>
        <taxon>Bacteria</taxon>
        <taxon>Bacillati</taxon>
        <taxon>Actinomycetota</taxon>
        <taxon>Actinomycetes</taxon>
        <taxon>Pseudonocardiales</taxon>
        <taxon>Pseudonocardiaceae</taxon>
        <taxon>Actinomycetospora</taxon>
    </lineage>
</organism>
<keyword evidence="1" id="KW-0812">Transmembrane</keyword>
<dbReference type="RefSeq" id="WP_179792316.1">
    <property type="nucleotide sequence ID" value="NZ_BAABHP010000030.1"/>
</dbReference>
<dbReference type="Proteomes" id="UP000535890">
    <property type="component" value="Unassembled WGS sequence"/>
</dbReference>
<evidence type="ECO:0000313" key="2">
    <source>
        <dbReference type="EMBL" id="NYD34356.1"/>
    </source>
</evidence>
<evidence type="ECO:0008006" key="4">
    <source>
        <dbReference type="Google" id="ProtNLM"/>
    </source>
</evidence>
<keyword evidence="1" id="KW-0472">Membrane</keyword>
<accession>A0A7Y9J3Z4</accession>
<reference evidence="2 3" key="1">
    <citation type="submission" date="2020-07" db="EMBL/GenBank/DDBJ databases">
        <title>Sequencing the genomes of 1000 actinobacteria strains.</title>
        <authorList>
            <person name="Klenk H.-P."/>
        </authorList>
    </citation>
    <scope>NUCLEOTIDE SEQUENCE [LARGE SCALE GENOMIC DNA]</scope>
    <source>
        <strain evidence="2 3">DSM 45772</strain>
    </source>
</reference>